<accession>A0A8K1CGV7</accession>
<evidence type="ECO:0000313" key="3">
    <source>
        <dbReference type="EMBL" id="TMW62480.1"/>
    </source>
</evidence>
<dbReference type="Proteomes" id="UP000794436">
    <property type="component" value="Unassembled WGS sequence"/>
</dbReference>
<evidence type="ECO:0000313" key="4">
    <source>
        <dbReference type="Proteomes" id="UP000794436"/>
    </source>
</evidence>
<gene>
    <name evidence="3" type="ORF">Poli38472_005098</name>
</gene>
<evidence type="ECO:0000259" key="2">
    <source>
        <dbReference type="Pfam" id="PF13679"/>
    </source>
</evidence>
<dbReference type="SUPFAM" id="SSF53335">
    <property type="entry name" value="S-adenosyl-L-methionine-dependent methyltransferases"/>
    <property type="match status" value="1"/>
</dbReference>
<sequence>MNGVLPAVTWGTWDDFVAPCGDAEAHASGTSTANTPDAIGKSERSQKKLERKGLRAPKQSQLWFEEVLDRVDATPFGQQHSGYHCNPLHCLHEETQRTGTEVIPWESLPEGIHPRDGKLPPERIRKKRHQVENLAVFLQRLLRPGDVVVEFCAGSGYVALPLACMFHDCTFVILDKKEPSLAIAEERIAAAKLTNVEVFCGFIDDYNKRFDVGIALHACGEATDMVMQKCLESDAAFVLAPCCVGKIKLSALSYPRSQTLEEVVARNEYEVLARAADFGHTNDAVMSRTPVNLRRRRCKTLLESDRNMRAVEAGYTTFKFVMHPHDATPKNDVLVGLPPVDTTGEPKQRTLRLECTRALSHEETYRAIFGAP</sequence>
<dbReference type="OrthoDB" id="206598at2759"/>
<organism evidence="3 4">
    <name type="scientific">Pythium oligandrum</name>
    <name type="common">Mycoparasitic fungus</name>
    <dbReference type="NCBI Taxonomy" id="41045"/>
    <lineage>
        <taxon>Eukaryota</taxon>
        <taxon>Sar</taxon>
        <taxon>Stramenopiles</taxon>
        <taxon>Oomycota</taxon>
        <taxon>Peronosporomycetes</taxon>
        <taxon>Pythiales</taxon>
        <taxon>Pythiaceae</taxon>
        <taxon>Pythium</taxon>
    </lineage>
</organism>
<protein>
    <recommendedName>
        <fullName evidence="2">Methyltransferase domain-containing protein</fullName>
    </recommendedName>
</protein>
<comment type="caution">
    <text evidence="3">The sequence shown here is derived from an EMBL/GenBank/DDBJ whole genome shotgun (WGS) entry which is preliminary data.</text>
</comment>
<proteinExistence type="predicted"/>
<dbReference type="GO" id="GO:0005737">
    <property type="term" value="C:cytoplasm"/>
    <property type="evidence" value="ECO:0007669"/>
    <property type="project" value="TreeGrafter"/>
</dbReference>
<feature type="domain" description="Methyltransferase" evidence="2">
    <location>
        <begin position="126"/>
        <end position="247"/>
    </location>
</feature>
<name>A0A8K1CGV7_PYTOL</name>
<evidence type="ECO:0000256" key="1">
    <source>
        <dbReference type="SAM" id="MobiDB-lite"/>
    </source>
</evidence>
<feature type="region of interest" description="Disordered" evidence="1">
    <location>
        <begin position="25"/>
        <end position="54"/>
    </location>
</feature>
<dbReference type="InterPro" id="IPR029063">
    <property type="entry name" value="SAM-dependent_MTases_sf"/>
</dbReference>
<dbReference type="Pfam" id="PF13679">
    <property type="entry name" value="Methyltransf_32"/>
    <property type="match status" value="1"/>
</dbReference>
<dbReference type="Gene3D" id="3.40.50.150">
    <property type="entry name" value="Vaccinia Virus protein VP39"/>
    <property type="match status" value="1"/>
</dbReference>
<dbReference type="PANTHER" id="PTHR13369">
    <property type="match status" value="1"/>
</dbReference>
<dbReference type="PANTHER" id="PTHR13369:SF0">
    <property type="entry name" value="GLUTATHIONE S-TRANSFERASE C-TERMINAL DOMAIN-CONTAINING PROTEIN"/>
    <property type="match status" value="1"/>
</dbReference>
<reference evidence="3" key="1">
    <citation type="submission" date="2019-03" db="EMBL/GenBank/DDBJ databases">
        <title>Long read genome sequence of the mycoparasitic Pythium oligandrum ATCC 38472 isolated from sugarbeet rhizosphere.</title>
        <authorList>
            <person name="Gaulin E."/>
        </authorList>
    </citation>
    <scope>NUCLEOTIDE SEQUENCE</scope>
    <source>
        <strain evidence="3">ATCC 38472_TT</strain>
    </source>
</reference>
<dbReference type="EMBL" id="SPLM01000073">
    <property type="protein sequence ID" value="TMW62480.1"/>
    <property type="molecule type" value="Genomic_DNA"/>
</dbReference>
<dbReference type="InterPro" id="IPR025714">
    <property type="entry name" value="Methyltranfer_dom"/>
</dbReference>
<keyword evidence="4" id="KW-1185">Reference proteome</keyword>
<dbReference type="AlphaFoldDB" id="A0A8K1CGV7"/>
<feature type="compositionally biased region" description="Basic and acidic residues" evidence="1">
    <location>
        <begin position="40"/>
        <end position="53"/>
    </location>
</feature>